<dbReference type="Gene3D" id="1.10.150.240">
    <property type="entry name" value="Putative phosphatase, domain 2"/>
    <property type="match status" value="1"/>
</dbReference>
<dbReference type="RefSeq" id="WP_057802732.1">
    <property type="nucleotide sequence ID" value="NZ_JQBX01000008.1"/>
</dbReference>
<dbReference type="InterPro" id="IPR023198">
    <property type="entry name" value="PGP-like_dom2"/>
</dbReference>
<dbReference type="InterPro" id="IPR006439">
    <property type="entry name" value="HAD-SF_hydro_IA"/>
</dbReference>
<evidence type="ECO:0000313" key="1">
    <source>
        <dbReference type="EMBL" id="KRN94084.1"/>
    </source>
</evidence>
<protein>
    <submittedName>
        <fullName evidence="1">p-Ser-HPr phosphatase</fullName>
    </submittedName>
</protein>
<dbReference type="SUPFAM" id="SSF56784">
    <property type="entry name" value="HAD-like"/>
    <property type="match status" value="1"/>
</dbReference>
<dbReference type="GO" id="GO:0005829">
    <property type="term" value="C:cytosol"/>
    <property type="evidence" value="ECO:0007669"/>
    <property type="project" value="TreeGrafter"/>
</dbReference>
<dbReference type="Gene3D" id="3.40.50.1000">
    <property type="entry name" value="HAD superfamily/HAD-like"/>
    <property type="match status" value="1"/>
</dbReference>
<organism evidence="1 2">
    <name type="scientific">Pediococcus stilesii</name>
    <dbReference type="NCBI Taxonomy" id="331679"/>
    <lineage>
        <taxon>Bacteria</taxon>
        <taxon>Bacillati</taxon>
        <taxon>Bacillota</taxon>
        <taxon>Bacilli</taxon>
        <taxon>Lactobacillales</taxon>
        <taxon>Lactobacillaceae</taxon>
        <taxon>Pediococcus</taxon>
    </lineage>
</organism>
<dbReference type="GO" id="GO:0006281">
    <property type="term" value="P:DNA repair"/>
    <property type="evidence" value="ECO:0007669"/>
    <property type="project" value="TreeGrafter"/>
</dbReference>
<accession>A0A0R2L642</accession>
<dbReference type="GO" id="GO:0008967">
    <property type="term" value="F:phosphoglycolate phosphatase activity"/>
    <property type="evidence" value="ECO:0007669"/>
    <property type="project" value="TreeGrafter"/>
</dbReference>
<dbReference type="InterPro" id="IPR023214">
    <property type="entry name" value="HAD_sf"/>
</dbReference>
<dbReference type="SFLD" id="SFLDS00003">
    <property type="entry name" value="Haloacid_Dehalogenase"/>
    <property type="match status" value="1"/>
</dbReference>
<dbReference type="Proteomes" id="UP000051859">
    <property type="component" value="Unassembled WGS sequence"/>
</dbReference>
<dbReference type="STRING" id="331679.IV81_GL001727"/>
<dbReference type="NCBIfam" id="TIGR01549">
    <property type="entry name" value="HAD-SF-IA-v1"/>
    <property type="match status" value="1"/>
</dbReference>
<dbReference type="EMBL" id="JQBX01000008">
    <property type="protein sequence ID" value="KRN94084.1"/>
    <property type="molecule type" value="Genomic_DNA"/>
</dbReference>
<dbReference type="SFLD" id="SFLDG01129">
    <property type="entry name" value="C1.5:_HAD__Beta-PGM__Phosphata"/>
    <property type="match status" value="1"/>
</dbReference>
<dbReference type="PATRIC" id="fig|331679.3.peg.1764"/>
<sequence length="208" mass="23952">MDIFYDFDGTLFDTYPAMVEAFATMASTFDVRVDEKQVYRQMRQGSLGHALKIFSKENGVDQVIVEKAFRHHESEILVKSRPFAYVDELLSRVKQTGGRNYLLTHRNQAAIELLDQFRLKELFTDFVTGDMTFPRKPDPASLDYLIRRNDVDKKTAYMIGDRNLDIDAAHNAGIKGILFDPDQIIEVSSHPEFEATTFLEITNYLLKN</sequence>
<evidence type="ECO:0000313" key="2">
    <source>
        <dbReference type="Proteomes" id="UP000051859"/>
    </source>
</evidence>
<proteinExistence type="predicted"/>
<dbReference type="Pfam" id="PF13419">
    <property type="entry name" value="HAD_2"/>
    <property type="match status" value="1"/>
</dbReference>
<dbReference type="InterPro" id="IPR036412">
    <property type="entry name" value="HAD-like_sf"/>
</dbReference>
<gene>
    <name evidence="1" type="ORF">IV81_GL001727</name>
</gene>
<keyword evidence="2" id="KW-1185">Reference proteome</keyword>
<comment type="caution">
    <text evidence="1">The sequence shown here is derived from an EMBL/GenBank/DDBJ whole genome shotgun (WGS) entry which is preliminary data.</text>
</comment>
<dbReference type="PANTHER" id="PTHR43434:SF25">
    <property type="entry name" value="PHOSPHOGLYCOLATE PHOSPHATASE"/>
    <property type="match status" value="1"/>
</dbReference>
<dbReference type="AlphaFoldDB" id="A0A0R2L642"/>
<dbReference type="InterPro" id="IPR050155">
    <property type="entry name" value="HAD-like_hydrolase_sf"/>
</dbReference>
<dbReference type="InterPro" id="IPR041492">
    <property type="entry name" value="HAD_2"/>
</dbReference>
<reference evidence="1 2" key="1">
    <citation type="journal article" date="2015" name="Genome Announc.">
        <title>Expanding the biotechnology potential of lactobacilli through comparative genomics of 213 strains and associated genera.</title>
        <authorList>
            <person name="Sun Z."/>
            <person name="Harris H.M."/>
            <person name="McCann A."/>
            <person name="Guo C."/>
            <person name="Argimon S."/>
            <person name="Zhang W."/>
            <person name="Yang X."/>
            <person name="Jeffery I.B."/>
            <person name="Cooney J.C."/>
            <person name="Kagawa T.F."/>
            <person name="Liu W."/>
            <person name="Song Y."/>
            <person name="Salvetti E."/>
            <person name="Wrobel A."/>
            <person name="Rasinkangas P."/>
            <person name="Parkhill J."/>
            <person name="Rea M.C."/>
            <person name="O'Sullivan O."/>
            <person name="Ritari J."/>
            <person name="Douillard F.P."/>
            <person name="Paul Ross R."/>
            <person name="Yang R."/>
            <person name="Briner A.E."/>
            <person name="Felis G.E."/>
            <person name="de Vos W.M."/>
            <person name="Barrangou R."/>
            <person name="Klaenhammer T.R."/>
            <person name="Caufield P.W."/>
            <person name="Cui Y."/>
            <person name="Zhang H."/>
            <person name="O'Toole P.W."/>
        </authorList>
    </citation>
    <scope>NUCLEOTIDE SEQUENCE [LARGE SCALE GENOMIC DNA]</scope>
    <source>
        <strain evidence="1 2">DSM 18001</strain>
    </source>
</reference>
<name>A0A0R2L642_9LACO</name>
<dbReference type="PANTHER" id="PTHR43434">
    <property type="entry name" value="PHOSPHOGLYCOLATE PHOSPHATASE"/>
    <property type="match status" value="1"/>
</dbReference>